<dbReference type="EC" id="1.1.5.2" evidence="7"/>
<comment type="similarity">
    <text evidence="2">Belongs to the bacterial PQQ dehydrogenase family.</text>
</comment>
<evidence type="ECO:0000313" key="7">
    <source>
        <dbReference type="EMBL" id="NJC40338.1"/>
    </source>
</evidence>
<keyword evidence="5" id="KW-0472">Membrane</keyword>
<dbReference type="NCBIfam" id="TIGR03074">
    <property type="entry name" value="PQQ_membr_DH"/>
    <property type="match status" value="1"/>
</dbReference>
<evidence type="ECO:0000259" key="6">
    <source>
        <dbReference type="Pfam" id="PF01011"/>
    </source>
</evidence>
<evidence type="ECO:0000256" key="2">
    <source>
        <dbReference type="ARBA" id="ARBA00008156"/>
    </source>
</evidence>
<sequence>MARIERGVGLGGVLVRVLAVLFLLIGLTLAIGGGWLLSLGGSFYYLLAGLGLIASGVMLWRLRLLGAWIYIGVFVLTVLWALWEVGLNGWALVPRVIAPAVLLVFVIAAFPVLDGRRGRRLALGGAAVFLVGAVIAGIVVAQANRPMSPAPGQGAMLAAMSEPSLRQTGADWPAYGGTYSARRYSPLTQINRQNVGRLERVWTFRTGDTPTEKWGAETTPLKVGDTVYLCTARSRLIALDARSGRERWRFDPRVSDEWIPYTAACRGVAYYDASATPTASAGSQAAPAPVAIAPRPRPVPIPAVAPTPCATRIIAGTLDGRLVAVDARTGRPCADFGTNGSVDIKVGMGRVIPGMVSITSAPTIVRGVIVTGHQVLDGQYDKAPSGVIQGFDAITGALRWAWDAGQPATTGLPPTGQTYTRGTPNMWTTASGDEQLGLVYLPMGNSAADYWSSNRTPQENQYSTSLVALDVTTGRPAWSFQTVHKDVWDYDLGSQATLIDYPTAGGAVPALVLPSKQGDLYILDRRTGRPLTPVAERPAPQGGVEARDRSPTQPHSLFHTLRPKNDLSERDMWGMSPIDQMICRIGFRQAAYDGFYTPPTSERRWIEYPGYNGGSDWGGVAVDPRRGWIIANYNDMPNYNRLVPRETANKLGWFPRGDPRLEGKTPESRGGVPEGAEGAGDPQWGVPYAIDVNAGWRMKSTGMLCKQPPYGGIRAVDIRTGRTVWDRPFGTARKNGPFGIPSMLPVDIGTPNNGGAVVTAGGLIFIAAATDDLIRAIDIETGETVWSDVLPAGGQATPMVYEQDGRQYLVMMAGGHHFMETPAGDFVIAYALPQR</sequence>
<dbReference type="PANTHER" id="PTHR32303">
    <property type="entry name" value="QUINOPROTEIN ALCOHOL DEHYDROGENASE (CYTOCHROME C)"/>
    <property type="match status" value="1"/>
</dbReference>
<name>A0A7X5YI31_9CAUL</name>
<evidence type="ECO:0000256" key="3">
    <source>
        <dbReference type="ARBA" id="ARBA00023002"/>
    </source>
</evidence>
<feature type="region of interest" description="Disordered" evidence="4">
    <location>
        <begin position="531"/>
        <end position="559"/>
    </location>
</feature>
<dbReference type="InterPro" id="IPR002372">
    <property type="entry name" value="PQQ_rpt_dom"/>
</dbReference>
<keyword evidence="5" id="KW-0812">Transmembrane</keyword>
<feature type="transmembrane region" description="Helical" evidence="5">
    <location>
        <begin position="43"/>
        <end position="60"/>
    </location>
</feature>
<feature type="transmembrane region" description="Helical" evidence="5">
    <location>
        <begin position="12"/>
        <end position="37"/>
    </location>
</feature>
<dbReference type="InterPro" id="IPR018391">
    <property type="entry name" value="PQQ_b-propeller_rpt"/>
</dbReference>
<dbReference type="Pfam" id="PF01011">
    <property type="entry name" value="PQQ"/>
    <property type="match status" value="1"/>
</dbReference>
<dbReference type="InterPro" id="IPR011047">
    <property type="entry name" value="Quinoprotein_ADH-like_sf"/>
</dbReference>
<dbReference type="GO" id="GO:0016020">
    <property type="term" value="C:membrane"/>
    <property type="evidence" value="ECO:0007669"/>
    <property type="project" value="InterPro"/>
</dbReference>
<dbReference type="Proteomes" id="UP000587415">
    <property type="component" value="Unassembled WGS sequence"/>
</dbReference>
<keyword evidence="3 7" id="KW-0560">Oxidoreductase</keyword>
<dbReference type="GO" id="GO:0048038">
    <property type="term" value="F:quinone binding"/>
    <property type="evidence" value="ECO:0007669"/>
    <property type="project" value="InterPro"/>
</dbReference>
<feature type="transmembrane region" description="Helical" evidence="5">
    <location>
        <begin position="67"/>
        <end position="83"/>
    </location>
</feature>
<evidence type="ECO:0000256" key="4">
    <source>
        <dbReference type="SAM" id="MobiDB-lite"/>
    </source>
</evidence>
<dbReference type="InterPro" id="IPR017511">
    <property type="entry name" value="PQQ_mDH"/>
</dbReference>
<dbReference type="GO" id="GO:0008876">
    <property type="term" value="F:quinoprotein glucose dehydrogenase activity"/>
    <property type="evidence" value="ECO:0007669"/>
    <property type="project" value="UniProtKB-EC"/>
</dbReference>
<evidence type="ECO:0000313" key="8">
    <source>
        <dbReference type="Proteomes" id="UP000587415"/>
    </source>
</evidence>
<dbReference type="AlphaFoldDB" id="A0A7X5YI31"/>
<protein>
    <submittedName>
        <fullName evidence="7">Quinoprotein glucose dehydrogenase</fullName>
        <ecNumber evidence="7">1.1.5.2</ecNumber>
    </submittedName>
</protein>
<keyword evidence="8" id="KW-1185">Reference proteome</keyword>
<dbReference type="SMART" id="SM00564">
    <property type="entry name" value="PQQ"/>
    <property type="match status" value="5"/>
</dbReference>
<accession>A0A7X5YI31</accession>
<reference evidence="7 8" key="1">
    <citation type="submission" date="2020-03" db="EMBL/GenBank/DDBJ databases">
        <title>Genomic Encyclopedia of Type Strains, Phase IV (KMG-IV): sequencing the most valuable type-strain genomes for metagenomic binning, comparative biology and taxonomic classification.</title>
        <authorList>
            <person name="Goeker M."/>
        </authorList>
    </citation>
    <scope>NUCLEOTIDE SEQUENCE [LARGE SCALE GENOMIC DNA]</scope>
    <source>
        <strain evidence="7 8">DSM 4736</strain>
    </source>
</reference>
<gene>
    <name evidence="7" type="ORF">GGQ87_000596</name>
</gene>
<evidence type="ECO:0000256" key="1">
    <source>
        <dbReference type="ARBA" id="ARBA00001931"/>
    </source>
</evidence>
<feature type="transmembrane region" description="Helical" evidence="5">
    <location>
        <begin position="121"/>
        <end position="141"/>
    </location>
</feature>
<feature type="compositionally biased region" description="Basic and acidic residues" evidence="4">
    <location>
        <begin position="657"/>
        <end position="667"/>
    </location>
</feature>
<dbReference type="SUPFAM" id="SSF50998">
    <property type="entry name" value="Quinoprotein alcohol dehydrogenase-like"/>
    <property type="match status" value="1"/>
</dbReference>
<comment type="caution">
    <text evidence="7">The sequence shown here is derived from an EMBL/GenBank/DDBJ whole genome shotgun (WGS) entry which is preliminary data.</text>
</comment>
<feature type="domain" description="Pyrrolo-quinoline quinone repeat" evidence="6">
    <location>
        <begin position="172"/>
        <end position="808"/>
    </location>
</feature>
<proteinExistence type="inferred from homology"/>
<comment type="cofactor">
    <cofactor evidence="1">
        <name>pyrroloquinoline quinone</name>
        <dbReference type="ChEBI" id="CHEBI:58442"/>
    </cofactor>
</comment>
<dbReference type="CDD" id="cd10280">
    <property type="entry name" value="PQQ_mGDH"/>
    <property type="match status" value="1"/>
</dbReference>
<dbReference type="EMBL" id="JAATJM010000001">
    <property type="protein sequence ID" value="NJC40338.1"/>
    <property type="molecule type" value="Genomic_DNA"/>
</dbReference>
<organism evidence="7 8">
    <name type="scientific">Brevundimonas alba</name>
    <dbReference type="NCBI Taxonomy" id="74314"/>
    <lineage>
        <taxon>Bacteria</taxon>
        <taxon>Pseudomonadati</taxon>
        <taxon>Pseudomonadota</taxon>
        <taxon>Alphaproteobacteria</taxon>
        <taxon>Caulobacterales</taxon>
        <taxon>Caulobacteraceae</taxon>
        <taxon>Brevundimonas</taxon>
    </lineage>
</organism>
<feature type="transmembrane region" description="Helical" evidence="5">
    <location>
        <begin position="89"/>
        <end position="109"/>
    </location>
</feature>
<dbReference type="PANTHER" id="PTHR32303:SF4">
    <property type="entry name" value="QUINOPROTEIN GLUCOSE DEHYDROGENASE"/>
    <property type="match status" value="1"/>
</dbReference>
<feature type="region of interest" description="Disordered" evidence="4">
    <location>
        <begin position="654"/>
        <end position="683"/>
    </location>
</feature>
<dbReference type="RefSeq" id="WP_168045230.1">
    <property type="nucleotide sequence ID" value="NZ_JAATJM010000001.1"/>
</dbReference>
<dbReference type="Gene3D" id="2.140.10.10">
    <property type="entry name" value="Quinoprotein alcohol dehydrogenase-like superfamily"/>
    <property type="match status" value="2"/>
</dbReference>
<evidence type="ECO:0000256" key="5">
    <source>
        <dbReference type="SAM" id="Phobius"/>
    </source>
</evidence>
<keyword evidence="5" id="KW-1133">Transmembrane helix</keyword>